<name>A0ABW7H2F9_9BURK</name>
<feature type="region of interest" description="Disordered" evidence="9">
    <location>
        <begin position="31"/>
        <end position="53"/>
    </location>
</feature>
<comment type="subunit">
    <text evidence="7">Part of the 30S ribosomal subunit. Contacts protein S5. The interaction surface between S4 and S5 is involved in control of translational fidelity.</text>
</comment>
<sequence length="207" mass="23301">MARYLGPKAKLSRREGTDLYLKSARRAISDKAKFDSKPGQHGRTSGQRTSDFGLQLREKQKVKRMYGVLERQFRRYFAEAERRKGSTGVNLLQLLESRLDNVVYRMGFGSTRAEARQLVSHKGIVVNGEVVNIASYMVKAGDTVAVREKAKKQLRVTESFKLADSIGLPAWVAVDGTKLEGVFKKAPDRDEFGAEINESLIVELYSR</sequence>
<dbReference type="Gene3D" id="1.10.1050.10">
    <property type="entry name" value="Ribosomal Protein S4 Delta 41, Chain A, domain 1"/>
    <property type="match status" value="1"/>
</dbReference>
<organism evidence="12 13">
    <name type="scientific">Pelomonas baiyunensis</name>
    <dbReference type="NCBI Taxonomy" id="3299026"/>
    <lineage>
        <taxon>Bacteria</taxon>
        <taxon>Pseudomonadati</taxon>
        <taxon>Pseudomonadota</taxon>
        <taxon>Betaproteobacteria</taxon>
        <taxon>Burkholderiales</taxon>
        <taxon>Sphaerotilaceae</taxon>
        <taxon>Roseateles</taxon>
    </lineage>
</organism>
<dbReference type="InterPro" id="IPR022801">
    <property type="entry name" value="Ribosomal_uS4"/>
</dbReference>
<evidence type="ECO:0000256" key="1">
    <source>
        <dbReference type="ARBA" id="ARBA00007465"/>
    </source>
</evidence>
<evidence type="ECO:0000256" key="4">
    <source>
        <dbReference type="ARBA" id="ARBA00022980"/>
    </source>
</evidence>
<dbReference type="NCBIfam" id="TIGR01017">
    <property type="entry name" value="rpsD_bact"/>
    <property type="match status" value="1"/>
</dbReference>
<evidence type="ECO:0000256" key="6">
    <source>
        <dbReference type="ARBA" id="ARBA00035254"/>
    </source>
</evidence>
<gene>
    <name evidence="7 12" type="primary">rpsD</name>
    <name evidence="12" type="ORF">ACG01O_17195</name>
</gene>
<dbReference type="InterPro" id="IPR005709">
    <property type="entry name" value="Ribosomal_uS4_bac-type"/>
</dbReference>
<evidence type="ECO:0000256" key="2">
    <source>
        <dbReference type="ARBA" id="ARBA00022730"/>
    </source>
</evidence>
<dbReference type="EMBL" id="JBIGIB010000005">
    <property type="protein sequence ID" value="MFG6468363.1"/>
    <property type="molecule type" value="Genomic_DNA"/>
</dbReference>
<keyword evidence="3 7" id="KW-0694">RNA-binding</keyword>
<comment type="function">
    <text evidence="7">With S5 and S12 plays an important role in translational accuracy.</text>
</comment>
<evidence type="ECO:0000256" key="3">
    <source>
        <dbReference type="ARBA" id="ARBA00022884"/>
    </source>
</evidence>
<keyword evidence="5 7" id="KW-0687">Ribonucleoprotein</keyword>
<comment type="function">
    <text evidence="7">One of the primary rRNA binding proteins, it binds directly to 16S rRNA where it nucleates assembly of the body of the 30S subunit.</text>
</comment>
<proteinExistence type="inferred from homology"/>
<dbReference type="Pfam" id="PF01479">
    <property type="entry name" value="S4"/>
    <property type="match status" value="1"/>
</dbReference>
<dbReference type="SMART" id="SM00363">
    <property type="entry name" value="S4"/>
    <property type="match status" value="1"/>
</dbReference>
<evidence type="ECO:0000256" key="7">
    <source>
        <dbReference type="HAMAP-Rule" id="MF_01306"/>
    </source>
</evidence>
<accession>A0ABW7H2F9</accession>
<keyword evidence="4 7" id="KW-0689">Ribosomal protein</keyword>
<dbReference type="PROSITE" id="PS50889">
    <property type="entry name" value="S4"/>
    <property type="match status" value="1"/>
</dbReference>
<comment type="similarity">
    <text evidence="1 7 8">Belongs to the universal ribosomal protein uS4 family.</text>
</comment>
<dbReference type="NCBIfam" id="NF003717">
    <property type="entry name" value="PRK05327.1"/>
    <property type="match status" value="1"/>
</dbReference>
<evidence type="ECO:0000256" key="5">
    <source>
        <dbReference type="ARBA" id="ARBA00023274"/>
    </source>
</evidence>
<feature type="compositionally biased region" description="Polar residues" evidence="9">
    <location>
        <begin position="42"/>
        <end position="52"/>
    </location>
</feature>
<evidence type="ECO:0000256" key="8">
    <source>
        <dbReference type="RuleBase" id="RU003699"/>
    </source>
</evidence>
<evidence type="ECO:0000259" key="11">
    <source>
        <dbReference type="SMART" id="SM01390"/>
    </source>
</evidence>
<dbReference type="SUPFAM" id="SSF55174">
    <property type="entry name" value="Alpha-L RNA-binding motif"/>
    <property type="match status" value="1"/>
</dbReference>
<evidence type="ECO:0000313" key="12">
    <source>
        <dbReference type="EMBL" id="MFG6468363.1"/>
    </source>
</evidence>
<dbReference type="PROSITE" id="PS00632">
    <property type="entry name" value="RIBOSOMAL_S4"/>
    <property type="match status" value="1"/>
</dbReference>
<dbReference type="Pfam" id="PF00163">
    <property type="entry name" value="Ribosomal_S4"/>
    <property type="match status" value="1"/>
</dbReference>
<keyword evidence="13" id="KW-1185">Reference proteome</keyword>
<protein>
    <recommendedName>
        <fullName evidence="6 7">Small ribosomal subunit protein uS4</fullName>
    </recommendedName>
</protein>
<evidence type="ECO:0000259" key="10">
    <source>
        <dbReference type="SMART" id="SM00363"/>
    </source>
</evidence>
<dbReference type="Gene3D" id="3.10.290.10">
    <property type="entry name" value="RNA-binding S4 domain"/>
    <property type="match status" value="1"/>
</dbReference>
<evidence type="ECO:0000256" key="9">
    <source>
        <dbReference type="SAM" id="MobiDB-lite"/>
    </source>
</evidence>
<dbReference type="InterPro" id="IPR001912">
    <property type="entry name" value="Ribosomal_uS4_N"/>
</dbReference>
<dbReference type="CDD" id="cd00165">
    <property type="entry name" value="S4"/>
    <property type="match status" value="1"/>
</dbReference>
<dbReference type="InterPro" id="IPR018079">
    <property type="entry name" value="Ribosomal_uS4_CS"/>
</dbReference>
<evidence type="ECO:0000313" key="13">
    <source>
        <dbReference type="Proteomes" id="UP001606303"/>
    </source>
</evidence>
<dbReference type="PANTHER" id="PTHR11831">
    <property type="entry name" value="30S 40S RIBOSOMAL PROTEIN"/>
    <property type="match status" value="1"/>
</dbReference>
<dbReference type="GO" id="GO:0005840">
    <property type="term" value="C:ribosome"/>
    <property type="evidence" value="ECO:0007669"/>
    <property type="project" value="UniProtKB-KW"/>
</dbReference>
<reference evidence="12 13" key="1">
    <citation type="submission" date="2024-08" db="EMBL/GenBank/DDBJ databases">
        <authorList>
            <person name="Lu H."/>
        </authorList>
    </citation>
    <scope>NUCLEOTIDE SEQUENCE [LARGE SCALE GENOMIC DNA]</scope>
    <source>
        <strain evidence="12 13">BYS87W</strain>
    </source>
</reference>
<comment type="caution">
    <text evidence="12">The sequence shown here is derived from an EMBL/GenBank/DDBJ whole genome shotgun (WGS) entry which is preliminary data.</text>
</comment>
<dbReference type="RefSeq" id="WP_394386482.1">
    <property type="nucleotide sequence ID" value="NZ_JBIGIB010000005.1"/>
</dbReference>
<feature type="domain" description="Small ribosomal subunit protein uS4 N-terminal" evidence="11">
    <location>
        <begin position="3"/>
        <end position="96"/>
    </location>
</feature>
<dbReference type="SMART" id="SM01390">
    <property type="entry name" value="Ribosomal_S4"/>
    <property type="match status" value="1"/>
</dbReference>
<dbReference type="PANTHER" id="PTHR11831:SF4">
    <property type="entry name" value="SMALL RIBOSOMAL SUBUNIT PROTEIN US4M"/>
    <property type="match status" value="1"/>
</dbReference>
<keyword evidence="2 7" id="KW-0699">rRNA-binding</keyword>
<dbReference type="Proteomes" id="UP001606303">
    <property type="component" value="Unassembled WGS sequence"/>
</dbReference>
<feature type="domain" description="RNA-binding S4" evidence="10">
    <location>
        <begin position="97"/>
        <end position="162"/>
    </location>
</feature>
<dbReference type="InterPro" id="IPR036986">
    <property type="entry name" value="S4_RNA-bd_sf"/>
</dbReference>
<dbReference type="InterPro" id="IPR002942">
    <property type="entry name" value="S4_RNA-bd"/>
</dbReference>
<dbReference type="HAMAP" id="MF_01306_B">
    <property type="entry name" value="Ribosomal_uS4_B"/>
    <property type="match status" value="1"/>
</dbReference>